<comment type="caution">
    <text evidence="2">The sequence shown here is derived from an EMBL/GenBank/DDBJ whole genome shotgun (WGS) entry which is preliminary data.</text>
</comment>
<evidence type="ECO:0000313" key="3">
    <source>
        <dbReference type="Proteomes" id="UP000193411"/>
    </source>
</evidence>
<accession>A0A1Y2HQA6</accession>
<gene>
    <name evidence="2" type="ORF">BCR44DRAFT_1059210</name>
</gene>
<name>A0A1Y2HQA6_9FUNG</name>
<feature type="region of interest" description="Disordered" evidence="1">
    <location>
        <begin position="1"/>
        <end position="182"/>
    </location>
</feature>
<feature type="compositionally biased region" description="Basic and acidic residues" evidence="1">
    <location>
        <begin position="131"/>
        <end position="149"/>
    </location>
</feature>
<sequence length="299" mass="32946">MKDDKLLQRFLDDQSKTVDASQPASPHQNETTPSTNDARVANGGRGHQTISHTKSITFTPSMFGYDDIDAESSVSQNNPDRKPLRAPSRDTPAANAPTGQSNSERQVPRSFHAPPPPLTSPAKATGATLEQVRDQVREHRTERKREQKARLLGRPVSKGGKRATADAEDKQGAAAAKSGGGILRDKVIDKKRKQAPGSKQRNKGNKYHEALIHDATVAGKSRLTLPVRSPLSFVMRWLLTLTLLARDRKESLTEPRLAPKLVTSTFPNSIHPQRRLRPPPAHERLQTMSTQVARARSVQ</sequence>
<feature type="compositionally biased region" description="Polar residues" evidence="1">
    <location>
        <begin position="17"/>
        <end position="37"/>
    </location>
</feature>
<dbReference type="AlphaFoldDB" id="A0A1Y2HQA6"/>
<evidence type="ECO:0000313" key="2">
    <source>
        <dbReference type="EMBL" id="ORZ36760.1"/>
    </source>
</evidence>
<proteinExistence type="predicted"/>
<dbReference type="EMBL" id="MCFL01000015">
    <property type="protein sequence ID" value="ORZ36760.1"/>
    <property type="molecule type" value="Genomic_DNA"/>
</dbReference>
<reference evidence="2 3" key="1">
    <citation type="submission" date="2016-07" db="EMBL/GenBank/DDBJ databases">
        <title>Pervasive Adenine N6-methylation of Active Genes in Fungi.</title>
        <authorList>
            <consortium name="DOE Joint Genome Institute"/>
            <person name="Mondo S.J."/>
            <person name="Dannebaum R.O."/>
            <person name="Kuo R.C."/>
            <person name="Labutti K."/>
            <person name="Haridas S."/>
            <person name="Kuo A."/>
            <person name="Salamov A."/>
            <person name="Ahrendt S.R."/>
            <person name="Lipzen A."/>
            <person name="Sullivan W."/>
            <person name="Andreopoulos W.B."/>
            <person name="Clum A."/>
            <person name="Lindquist E."/>
            <person name="Daum C."/>
            <person name="Ramamoorthy G.K."/>
            <person name="Gryganskyi A."/>
            <person name="Culley D."/>
            <person name="Magnuson J.K."/>
            <person name="James T.Y."/>
            <person name="O'Malley M.A."/>
            <person name="Stajich J.E."/>
            <person name="Spatafora J.W."/>
            <person name="Visel A."/>
            <person name="Grigoriev I.V."/>
        </authorList>
    </citation>
    <scope>NUCLEOTIDE SEQUENCE [LARGE SCALE GENOMIC DNA]</scope>
    <source>
        <strain evidence="2 3">PL171</strain>
    </source>
</reference>
<evidence type="ECO:0000256" key="1">
    <source>
        <dbReference type="SAM" id="MobiDB-lite"/>
    </source>
</evidence>
<feature type="compositionally biased region" description="Polar residues" evidence="1">
    <location>
        <begin position="48"/>
        <end position="60"/>
    </location>
</feature>
<dbReference type="Proteomes" id="UP000193411">
    <property type="component" value="Unassembled WGS sequence"/>
</dbReference>
<organism evidence="2 3">
    <name type="scientific">Catenaria anguillulae PL171</name>
    <dbReference type="NCBI Taxonomy" id="765915"/>
    <lineage>
        <taxon>Eukaryota</taxon>
        <taxon>Fungi</taxon>
        <taxon>Fungi incertae sedis</taxon>
        <taxon>Blastocladiomycota</taxon>
        <taxon>Blastocladiomycetes</taxon>
        <taxon>Blastocladiales</taxon>
        <taxon>Catenariaceae</taxon>
        <taxon>Catenaria</taxon>
    </lineage>
</organism>
<feature type="compositionally biased region" description="Basic and acidic residues" evidence="1">
    <location>
        <begin position="1"/>
        <end position="16"/>
    </location>
</feature>
<protein>
    <submittedName>
        <fullName evidence="2">Uncharacterized protein</fullName>
    </submittedName>
</protein>
<keyword evidence="3" id="KW-1185">Reference proteome</keyword>